<feature type="binding site" evidence="4">
    <location>
        <position position="390"/>
    </location>
    <ligand>
        <name>3'-phosphoadenylyl sulfate</name>
        <dbReference type="ChEBI" id="CHEBI:58339"/>
    </ligand>
</feature>
<feature type="transmembrane region" description="Helical" evidence="6">
    <location>
        <begin position="97"/>
        <end position="118"/>
    </location>
</feature>
<evidence type="ECO:0000256" key="4">
    <source>
        <dbReference type="PIRSR" id="PIRSR637359-2"/>
    </source>
</evidence>
<feature type="binding site" evidence="4">
    <location>
        <position position="284"/>
    </location>
    <ligand>
        <name>3'-phosphoadenylyl sulfate</name>
        <dbReference type="ChEBI" id="CHEBI:58339"/>
    </ligand>
</feature>
<feature type="active site" description="For sulfotransferase activity" evidence="3">
    <location>
        <position position="200"/>
    </location>
</feature>
<dbReference type="Pfam" id="PF00685">
    <property type="entry name" value="Sulfotransfer_1"/>
    <property type="match status" value="1"/>
</dbReference>
<evidence type="ECO:0000256" key="2">
    <source>
        <dbReference type="ARBA" id="ARBA00023180"/>
    </source>
</evidence>
<dbReference type="InterPro" id="IPR000863">
    <property type="entry name" value="Sulfotransferase_dom"/>
</dbReference>
<organism evidence="8 9">
    <name type="scientific">Elysia crispata</name>
    <name type="common">lettuce slug</name>
    <dbReference type="NCBI Taxonomy" id="231223"/>
    <lineage>
        <taxon>Eukaryota</taxon>
        <taxon>Metazoa</taxon>
        <taxon>Spiralia</taxon>
        <taxon>Lophotrochozoa</taxon>
        <taxon>Mollusca</taxon>
        <taxon>Gastropoda</taxon>
        <taxon>Heterobranchia</taxon>
        <taxon>Euthyneura</taxon>
        <taxon>Panpulmonata</taxon>
        <taxon>Sacoglossa</taxon>
        <taxon>Placobranchoidea</taxon>
        <taxon>Plakobranchidae</taxon>
        <taxon>Elysia</taxon>
    </lineage>
</organism>
<reference evidence="8" key="1">
    <citation type="journal article" date="2023" name="G3 (Bethesda)">
        <title>A reference genome for the long-term kleptoplast-retaining sea slug Elysia crispata morphotype clarki.</title>
        <authorList>
            <person name="Eastman K.E."/>
            <person name="Pendleton A.L."/>
            <person name="Shaikh M.A."/>
            <person name="Suttiyut T."/>
            <person name="Ogas R."/>
            <person name="Tomko P."/>
            <person name="Gavelis G."/>
            <person name="Widhalm J.R."/>
            <person name="Wisecaver J.H."/>
        </authorList>
    </citation>
    <scope>NUCLEOTIDE SEQUENCE</scope>
    <source>
        <strain evidence="8">ECLA1</strain>
    </source>
</reference>
<accession>A0AAE1DDX4</accession>
<dbReference type="GO" id="GO:0008467">
    <property type="term" value="F:[heparan sulfate]-glucosamine 3-sulfotransferase activity"/>
    <property type="evidence" value="ECO:0007669"/>
    <property type="project" value="TreeGrafter"/>
</dbReference>
<keyword evidence="9" id="KW-1185">Reference proteome</keyword>
<dbReference type="PANTHER" id="PTHR10605:SF65">
    <property type="entry name" value="GH20068P"/>
    <property type="match status" value="1"/>
</dbReference>
<evidence type="ECO:0000256" key="1">
    <source>
        <dbReference type="ARBA" id="ARBA00022679"/>
    </source>
</evidence>
<name>A0AAE1DDX4_9GAST</name>
<dbReference type="InterPro" id="IPR037359">
    <property type="entry name" value="NST/OST"/>
</dbReference>
<dbReference type="Proteomes" id="UP001283361">
    <property type="component" value="Unassembled WGS sequence"/>
</dbReference>
<keyword evidence="6" id="KW-0812">Transmembrane</keyword>
<keyword evidence="1" id="KW-0808">Transferase</keyword>
<feature type="domain" description="Sulfotransferase" evidence="7">
    <location>
        <begin position="193"/>
        <end position="432"/>
    </location>
</feature>
<feature type="disulfide bond" evidence="5">
    <location>
        <begin position="391"/>
        <end position="402"/>
    </location>
</feature>
<feature type="binding site" evidence="4">
    <location>
        <begin position="407"/>
        <end position="411"/>
    </location>
    <ligand>
        <name>3'-phosphoadenylyl sulfate</name>
        <dbReference type="ChEBI" id="CHEBI:58339"/>
    </ligand>
</feature>
<keyword evidence="6" id="KW-0472">Membrane</keyword>
<dbReference type="AlphaFoldDB" id="A0AAE1DDX4"/>
<feature type="binding site" evidence="4">
    <location>
        <position position="292"/>
    </location>
    <ligand>
        <name>3'-phosphoadenylyl sulfate</name>
        <dbReference type="ChEBI" id="CHEBI:58339"/>
    </ligand>
</feature>
<dbReference type="PANTHER" id="PTHR10605">
    <property type="entry name" value="HEPARAN SULFATE SULFOTRANSFERASE"/>
    <property type="match status" value="1"/>
</dbReference>
<evidence type="ECO:0000256" key="3">
    <source>
        <dbReference type="PIRSR" id="PIRSR637359-1"/>
    </source>
</evidence>
<evidence type="ECO:0000256" key="5">
    <source>
        <dbReference type="PIRSR" id="PIRSR637359-3"/>
    </source>
</evidence>
<dbReference type="Gene3D" id="3.40.50.300">
    <property type="entry name" value="P-loop containing nucleotide triphosphate hydrolases"/>
    <property type="match status" value="1"/>
</dbReference>
<protein>
    <recommendedName>
        <fullName evidence="7">Sulfotransferase domain-containing protein</fullName>
    </recommendedName>
</protein>
<keyword evidence="2" id="KW-0325">Glycoprotein</keyword>
<evidence type="ECO:0000256" key="6">
    <source>
        <dbReference type="SAM" id="Phobius"/>
    </source>
</evidence>
<dbReference type="InterPro" id="IPR027417">
    <property type="entry name" value="P-loop_NTPase"/>
</dbReference>
<evidence type="ECO:0000259" key="7">
    <source>
        <dbReference type="Pfam" id="PF00685"/>
    </source>
</evidence>
<sequence length="444" mass="51852">MGESVNGPRAFSNHYNHDHFINHRQENHIREILNSCDTLAINMTKINSSRSHFTFRNGLVSPRWHKTMGFCTLIISSFLCSLRRFGSYIWKKISWPVAFFTFMLTVFMFTLFTDFIPFNRIVYSKQAQSSAVGLLPVTSNIQGDRSVLHMRREVYDSDPKITFPLQRPPLSAFNKSSVNGSLQEKAVKRFPTCIIFGVSKCGTKAVIEYLKLHPHVVAPRSEINFFNNETLQHQHGLEWYIQQMPPSFDHQITVEKSPDYFQNHLCADLIRAASPSTKLILLLREPIERLVSEYMQLSEKRPGLPEFDKWVIGQDTGDIDQRVPSVMVSAYAEHVSYWLSVFPRPQIHIIESQSLRDYPLQEMRKVERFLNLQPFFQPDDFYYNSTRGFYCMRMRFTGKTKCLGKSKGREHITVSQSIMEKLKNFYQPYNSKLKQILTLDFPWL</sequence>
<gene>
    <name evidence="8" type="ORF">RRG08_040456</name>
</gene>
<dbReference type="EMBL" id="JAWDGP010004190">
    <property type="protein sequence ID" value="KAK3766937.1"/>
    <property type="molecule type" value="Genomic_DNA"/>
</dbReference>
<evidence type="ECO:0000313" key="8">
    <source>
        <dbReference type="EMBL" id="KAK3766937.1"/>
    </source>
</evidence>
<comment type="caution">
    <text evidence="8">The sequence shown here is derived from an EMBL/GenBank/DDBJ whole genome shotgun (WGS) entry which is preliminary data.</text>
</comment>
<keyword evidence="6" id="KW-1133">Transmembrane helix</keyword>
<evidence type="ECO:0000313" key="9">
    <source>
        <dbReference type="Proteomes" id="UP001283361"/>
    </source>
</evidence>
<proteinExistence type="predicted"/>
<keyword evidence="5" id="KW-1015">Disulfide bond</keyword>
<dbReference type="SUPFAM" id="SSF52540">
    <property type="entry name" value="P-loop containing nucleoside triphosphate hydrolases"/>
    <property type="match status" value="1"/>
</dbReference>